<keyword evidence="2" id="KW-1185">Reference proteome</keyword>
<proteinExistence type="predicted"/>
<evidence type="ECO:0000313" key="2">
    <source>
        <dbReference type="Proteomes" id="UP000005580"/>
    </source>
</evidence>
<dbReference type="EMBL" id="AEPE02000002">
    <property type="protein sequence ID" value="EFZ37642.1"/>
    <property type="molecule type" value="Genomic_DNA"/>
</dbReference>
<dbReference type="AlphaFoldDB" id="E7RLL1"/>
<comment type="caution">
    <text evidence="1">The sequence shown here is derived from an EMBL/GenBank/DDBJ whole genome shotgun (WGS) entry which is preliminary data.</text>
</comment>
<protein>
    <submittedName>
        <fullName evidence="1">Uncharacterized protein</fullName>
    </submittedName>
</protein>
<accession>E7RLL1</accession>
<dbReference type="Proteomes" id="UP000005580">
    <property type="component" value="Unassembled WGS sequence"/>
</dbReference>
<gene>
    <name evidence="1" type="ORF">HMPREF0663_10011</name>
</gene>
<reference evidence="1" key="1">
    <citation type="submission" date="2011-01" db="EMBL/GenBank/DDBJ databases">
        <authorList>
            <person name="Muzny D."/>
            <person name="Qin X."/>
            <person name="Buhay C."/>
            <person name="Dugan-Rocha S."/>
            <person name="Ding Y."/>
            <person name="Chen G."/>
            <person name="Hawes A."/>
            <person name="Holder M."/>
            <person name="Jhangiani S."/>
            <person name="Johnson A."/>
            <person name="Khan Z."/>
            <person name="Li Z."/>
            <person name="Liu W."/>
            <person name="Liu X."/>
            <person name="Perez L."/>
            <person name="Shen H."/>
            <person name="Wang Q."/>
            <person name="Watt J."/>
            <person name="Xi L."/>
            <person name="Xin Y."/>
            <person name="Zhou J."/>
            <person name="Deng J."/>
            <person name="Jiang H."/>
            <person name="Liu Y."/>
            <person name="Qu J."/>
            <person name="Song X.-Z."/>
            <person name="Zhang L."/>
            <person name="Villasana D."/>
            <person name="Johnson A."/>
            <person name="Liu J."/>
            <person name="Liyanage D."/>
            <person name="Lorensuhewa L."/>
            <person name="Robinson T."/>
            <person name="Song A."/>
            <person name="Song B.-B."/>
            <person name="Dinh H."/>
            <person name="Thornton R."/>
            <person name="Coyle M."/>
            <person name="Francisco L."/>
            <person name="Jackson L."/>
            <person name="Javaid M."/>
            <person name="Korchina V."/>
            <person name="Kovar C."/>
            <person name="Mata R."/>
            <person name="Mathew T."/>
            <person name="Ngo R."/>
            <person name="Nguyen L."/>
            <person name="Nguyen N."/>
            <person name="Okwuonu G."/>
            <person name="Ongeri F."/>
            <person name="Pham C."/>
            <person name="Simmons D."/>
            <person name="Wilczek-Boney K."/>
            <person name="Hale W."/>
            <person name="Jakkamsetti A."/>
            <person name="Pham P."/>
            <person name="Ruth R."/>
            <person name="San Lucas F."/>
            <person name="Warren J."/>
            <person name="Zhang J."/>
            <person name="Zhao Z."/>
            <person name="Zhou C."/>
            <person name="Zhu D."/>
            <person name="Lee S."/>
            <person name="Bess C."/>
            <person name="Blankenburg K."/>
            <person name="Forbes L."/>
            <person name="Fu Q."/>
            <person name="Gubbala S."/>
            <person name="Hirani K."/>
            <person name="Jayaseelan J.C."/>
            <person name="Lara F."/>
            <person name="Munidasa M."/>
            <person name="Palculict T."/>
            <person name="Patil S."/>
            <person name="Pu L.-L."/>
            <person name="Saada N."/>
            <person name="Tang L."/>
            <person name="Weissenberger G."/>
            <person name="Zhu Y."/>
            <person name="Hemphill L."/>
            <person name="Shang Y."/>
            <person name="Youmans B."/>
            <person name="Ayvaz T."/>
            <person name="Ross M."/>
            <person name="Santibanez J."/>
            <person name="Aqrawi P."/>
            <person name="Gross S."/>
            <person name="Joshi V."/>
            <person name="Fowler G."/>
            <person name="Nazareth L."/>
            <person name="Reid J."/>
            <person name="Worley K."/>
            <person name="Petrosino J."/>
            <person name="Highlander S."/>
            <person name="Gibbs R."/>
        </authorList>
    </citation>
    <scope>NUCLEOTIDE SEQUENCE [LARGE SCALE GENOMIC DNA]</scope>
    <source>
        <strain evidence="1">ATCC 33269</strain>
    </source>
</reference>
<dbReference type="HOGENOM" id="CLU_3314783_0_0_10"/>
<name>E7RLL1_9BACT</name>
<organism evidence="1 2">
    <name type="scientific">Hoylesella oralis ATCC 33269</name>
    <dbReference type="NCBI Taxonomy" id="873533"/>
    <lineage>
        <taxon>Bacteria</taxon>
        <taxon>Pseudomonadati</taxon>
        <taxon>Bacteroidota</taxon>
        <taxon>Bacteroidia</taxon>
        <taxon>Bacteroidales</taxon>
        <taxon>Prevotellaceae</taxon>
        <taxon>Hoylesella</taxon>
    </lineage>
</organism>
<sequence length="39" mass="4427">MPVSAQRSIHISYIFRELTVSTALTTLTNLNPKTKRQPL</sequence>
<evidence type="ECO:0000313" key="1">
    <source>
        <dbReference type="EMBL" id="EFZ37642.1"/>
    </source>
</evidence>